<dbReference type="GO" id="GO:0016491">
    <property type="term" value="F:oxidoreductase activity"/>
    <property type="evidence" value="ECO:0007669"/>
    <property type="project" value="UniProtKB-KW"/>
</dbReference>
<name>A0A1J6KXG4_NICAT</name>
<evidence type="ECO:0000256" key="6">
    <source>
        <dbReference type="ARBA" id="ARBA00023274"/>
    </source>
</evidence>
<keyword evidence="6" id="KW-0687">Ribonucleoprotein</keyword>
<evidence type="ECO:0000313" key="8">
    <source>
        <dbReference type="EMBL" id="OIT26327.1"/>
    </source>
</evidence>
<proteinExistence type="inferred from homology"/>
<dbReference type="STRING" id="49451.A0A1J6KXG4"/>
<dbReference type="Pfam" id="PF00238">
    <property type="entry name" value="Ribosomal_L14"/>
    <property type="match status" value="1"/>
</dbReference>
<accession>A0A1J6KXG4</accession>
<evidence type="ECO:0000256" key="5">
    <source>
        <dbReference type="ARBA" id="ARBA00023002"/>
    </source>
</evidence>
<gene>
    <name evidence="8" type="primary">SDR1_5</name>
    <name evidence="8" type="ORF">A4A49_37558</name>
</gene>
<dbReference type="EMBL" id="MJEQ01002869">
    <property type="protein sequence ID" value="OIT26327.1"/>
    <property type="molecule type" value="Genomic_DNA"/>
</dbReference>
<dbReference type="InterPro" id="IPR019972">
    <property type="entry name" value="Ribosomal_uL14_CS"/>
</dbReference>
<reference evidence="8" key="1">
    <citation type="submission" date="2016-11" db="EMBL/GenBank/DDBJ databases">
        <title>The genome of Nicotiana attenuata.</title>
        <authorList>
            <person name="Xu S."/>
            <person name="Brockmoeller T."/>
            <person name="Gaquerel E."/>
            <person name="Navarro A."/>
            <person name="Kuhl H."/>
            <person name="Gase K."/>
            <person name="Ling Z."/>
            <person name="Zhou W."/>
            <person name="Kreitzer C."/>
            <person name="Stanke M."/>
            <person name="Tang H."/>
            <person name="Lyons E."/>
            <person name="Pandey P."/>
            <person name="Pandey S.P."/>
            <person name="Timmermann B."/>
            <person name="Baldwin I.T."/>
        </authorList>
    </citation>
    <scope>NUCLEOTIDE SEQUENCE [LARGE SCALE GENOMIC DNA]</scope>
    <source>
        <strain evidence="8">UT</strain>
    </source>
</reference>
<evidence type="ECO:0000256" key="2">
    <source>
        <dbReference type="ARBA" id="ARBA00010745"/>
    </source>
</evidence>
<dbReference type="GO" id="GO:0015934">
    <property type="term" value="C:large ribosomal subunit"/>
    <property type="evidence" value="ECO:0007669"/>
    <property type="project" value="InterPro"/>
</dbReference>
<keyword evidence="5" id="KW-0560">Oxidoreductase</keyword>
<dbReference type="SUPFAM" id="SSF51735">
    <property type="entry name" value="NAD(P)-binding Rossmann-fold domains"/>
    <property type="match status" value="1"/>
</dbReference>
<dbReference type="InterPro" id="IPR005745">
    <property type="entry name" value="Ribosomal_uL14_bac-type"/>
</dbReference>
<dbReference type="HAMAP" id="MF_01367">
    <property type="entry name" value="Ribosomal_uL14"/>
    <property type="match status" value="1"/>
</dbReference>
<evidence type="ECO:0000256" key="4">
    <source>
        <dbReference type="ARBA" id="ARBA00022980"/>
    </source>
</evidence>
<dbReference type="PRINTS" id="PR00081">
    <property type="entry name" value="GDHRDH"/>
</dbReference>
<dbReference type="Gene3D" id="2.40.150.20">
    <property type="entry name" value="Ribosomal protein L14"/>
    <property type="match status" value="1"/>
</dbReference>
<dbReference type="InterPro" id="IPR036291">
    <property type="entry name" value="NAD(P)-bd_dom_sf"/>
</dbReference>
<dbReference type="PANTHER" id="PTHR43490:SF98">
    <property type="entry name" value="OS02G0640600 PROTEIN"/>
    <property type="match status" value="1"/>
</dbReference>
<sequence length="372" mass="40808">MTCSHLLQQQRTFIQMRTNLKVVDNSGAKRVMCIQALKGKKGARLGDTIVCSVKEAQPGGKVKKGDVHYGVVVRAAMPRGRCDGSKVKFDDNAVVLINKHGEPIGTRVFGPVPHELRKKKHVKILSLAEHIALRVVLLVCSSYRGKQRVGFEICRQLASQGVIVVLTARNETRGLEAVEKLRGLTGLAKENVVFQQLDVMDPSTIASLAEFIKIQFGRLDILVNNAGIGGVTADADALISEQESSGNLKHEWAKGVLSDSENLTEEKIQEVIEQYLRDNKENTLQAKGWPSLMSAYILSKAAMNAYSRVMAKKYPYIQINCICPGFVKTDMTYNSGILSIEQGAESPVMLALQPHGGPSGFFFVRKKISSSL</sequence>
<comment type="similarity">
    <text evidence="2">Belongs to the universal ribosomal protein uL14 family.</text>
</comment>
<organism evidence="8 9">
    <name type="scientific">Nicotiana attenuata</name>
    <name type="common">Coyote tobacco</name>
    <dbReference type="NCBI Taxonomy" id="49451"/>
    <lineage>
        <taxon>Eukaryota</taxon>
        <taxon>Viridiplantae</taxon>
        <taxon>Streptophyta</taxon>
        <taxon>Embryophyta</taxon>
        <taxon>Tracheophyta</taxon>
        <taxon>Spermatophyta</taxon>
        <taxon>Magnoliopsida</taxon>
        <taxon>eudicotyledons</taxon>
        <taxon>Gunneridae</taxon>
        <taxon>Pentapetalae</taxon>
        <taxon>asterids</taxon>
        <taxon>lamiids</taxon>
        <taxon>Solanales</taxon>
        <taxon>Solanaceae</taxon>
        <taxon>Nicotianoideae</taxon>
        <taxon>Nicotianeae</taxon>
        <taxon>Nicotiana</taxon>
    </lineage>
</organism>
<dbReference type="PRINTS" id="PR00080">
    <property type="entry name" value="SDRFAMILY"/>
</dbReference>
<evidence type="ECO:0000256" key="3">
    <source>
        <dbReference type="ARBA" id="ARBA00022857"/>
    </source>
</evidence>
<comment type="caution">
    <text evidence="8">The sequence shown here is derived from an EMBL/GenBank/DDBJ whole genome shotgun (WGS) entry which is preliminary data.</text>
</comment>
<dbReference type="AlphaFoldDB" id="A0A1J6KXG4"/>
<dbReference type="CDD" id="cd00337">
    <property type="entry name" value="Ribosomal_uL14"/>
    <property type="match status" value="1"/>
</dbReference>
<dbReference type="Proteomes" id="UP000187609">
    <property type="component" value="Unassembled WGS sequence"/>
</dbReference>
<evidence type="ECO:0000256" key="7">
    <source>
        <dbReference type="RuleBase" id="RU000363"/>
    </source>
</evidence>
<protein>
    <submittedName>
        <fullName evidence="8">(+)-neomenthol dehydrogenase</fullName>
    </submittedName>
</protein>
<dbReference type="GO" id="GO:0006412">
    <property type="term" value="P:translation"/>
    <property type="evidence" value="ECO:0007669"/>
    <property type="project" value="InterPro"/>
</dbReference>
<dbReference type="Pfam" id="PF00106">
    <property type="entry name" value="adh_short"/>
    <property type="match status" value="2"/>
</dbReference>
<dbReference type="GO" id="GO:0016020">
    <property type="term" value="C:membrane"/>
    <property type="evidence" value="ECO:0007669"/>
    <property type="project" value="TreeGrafter"/>
</dbReference>
<dbReference type="FunFam" id="2.40.150.20:FF:000006">
    <property type="entry name" value="50S ribosomal protein HLP, mitochondrial-like"/>
    <property type="match status" value="1"/>
</dbReference>
<dbReference type="GO" id="GO:0003735">
    <property type="term" value="F:structural constituent of ribosome"/>
    <property type="evidence" value="ECO:0007669"/>
    <property type="project" value="InterPro"/>
</dbReference>
<keyword evidence="9" id="KW-1185">Reference proteome</keyword>
<dbReference type="SMART" id="SM01374">
    <property type="entry name" value="Ribosomal_L14"/>
    <property type="match status" value="1"/>
</dbReference>
<dbReference type="SMR" id="A0A1J6KXG4"/>
<evidence type="ECO:0000313" key="9">
    <source>
        <dbReference type="Proteomes" id="UP000187609"/>
    </source>
</evidence>
<dbReference type="SUPFAM" id="SSF50193">
    <property type="entry name" value="Ribosomal protein L14"/>
    <property type="match status" value="1"/>
</dbReference>
<dbReference type="InterPro" id="IPR000218">
    <property type="entry name" value="Ribosomal_uL14"/>
</dbReference>
<keyword evidence="4" id="KW-0689">Ribosomal protein</keyword>
<dbReference type="InterPro" id="IPR002347">
    <property type="entry name" value="SDR_fam"/>
</dbReference>
<dbReference type="Gramene" id="OIT26327">
    <property type="protein sequence ID" value="OIT26327"/>
    <property type="gene ID" value="A4A49_37558"/>
</dbReference>
<comment type="similarity">
    <text evidence="1 7">Belongs to the short-chain dehydrogenases/reductases (SDR) family.</text>
</comment>
<dbReference type="InterPro" id="IPR036853">
    <property type="entry name" value="Ribosomal_uL14_sf"/>
</dbReference>
<dbReference type="PROSITE" id="PS00049">
    <property type="entry name" value="RIBOSOMAL_L14"/>
    <property type="match status" value="1"/>
</dbReference>
<dbReference type="NCBIfam" id="TIGR01067">
    <property type="entry name" value="rplN_bact"/>
    <property type="match status" value="1"/>
</dbReference>
<dbReference type="PANTHER" id="PTHR43490">
    <property type="entry name" value="(+)-NEOMENTHOL DEHYDROGENASE"/>
    <property type="match status" value="1"/>
</dbReference>
<dbReference type="Gene3D" id="3.40.50.720">
    <property type="entry name" value="NAD(P)-binding Rossmann-like Domain"/>
    <property type="match status" value="1"/>
</dbReference>
<keyword evidence="3" id="KW-0521">NADP</keyword>
<evidence type="ECO:0000256" key="1">
    <source>
        <dbReference type="ARBA" id="ARBA00006484"/>
    </source>
</evidence>